<keyword evidence="2" id="KW-1185">Reference proteome</keyword>
<evidence type="ECO:0000313" key="1">
    <source>
        <dbReference type="EMBL" id="CAI8584315.1"/>
    </source>
</evidence>
<proteinExistence type="predicted"/>
<name>A0AAV0YEB2_VICFA</name>
<dbReference type="EMBL" id="CATIWC010001636">
    <property type="protein sequence ID" value="CAI8584315.1"/>
    <property type="molecule type" value="Genomic_DNA"/>
</dbReference>
<dbReference type="AlphaFoldDB" id="A0AAV0YEB2"/>
<protein>
    <submittedName>
        <fullName evidence="1">Uncharacterized protein</fullName>
    </submittedName>
</protein>
<dbReference type="Proteomes" id="UP001157006">
    <property type="component" value="Unassembled WGS sequence"/>
</dbReference>
<reference evidence="1 2" key="1">
    <citation type="submission" date="2023-01" db="EMBL/GenBank/DDBJ databases">
        <authorList>
            <person name="Kreplak J."/>
        </authorList>
    </citation>
    <scope>NUCLEOTIDE SEQUENCE [LARGE SCALE GENOMIC DNA]</scope>
</reference>
<accession>A0AAV0YEB2</accession>
<evidence type="ECO:0000313" key="2">
    <source>
        <dbReference type="Proteomes" id="UP001157006"/>
    </source>
</evidence>
<comment type="caution">
    <text evidence="1">The sequence shown here is derived from an EMBL/GenBank/DDBJ whole genome shotgun (WGS) entry which is preliminary data.</text>
</comment>
<gene>
    <name evidence="1" type="ORF">VFH_U069200</name>
</gene>
<organism evidence="1 2">
    <name type="scientific">Vicia faba</name>
    <name type="common">Broad bean</name>
    <name type="synonym">Faba vulgaris</name>
    <dbReference type="NCBI Taxonomy" id="3906"/>
    <lineage>
        <taxon>Eukaryota</taxon>
        <taxon>Viridiplantae</taxon>
        <taxon>Streptophyta</taxon>
        <taxon>Embryophyta</taxon>
        <taxon>Tracheophyta</taxon>
        <taxon>Spermatophyta</taxon>
        <taxon>Magnoliopsida</taxon>
        <taxon>eudicotyledons</taxon>
        <taxon>Gunneridae</taxon>
        <taxon>Pentapetalae</taxon>
        <taxon>rosids</taxon>
        <taxon>fabids</taxon>
        <taxon>Fabales</taxon>
        <taxon>Fabaceae</taxon>
        <taxon>Papilionoideae</taxon>
        <taxon>50 kb inversion clade</taxon>
        <taxon>NPAAA clade</taxon>
        <taxon>Hologalegina</taxon>
        <taxon>IRL clade</taxon>
        <taxon>Fabeae</taxon>
        <taxon>Vicia</taxon>
    </lineage>
</organism>
<sequence length="164" mass="18758">MAKKTNLKSQLSPQHDDDFEDTLALVHDNINQHEQLVDETLDKKEEEKIDVEVDKKVPAAKLNPSSARDEKLEAIRIKNDHMIQDTSFNISLSREKILVIKKKNPLEALRRLQKLRKISASIGSSNTSVTNAFEDCVNLMFQQLRDNVLTLISIKPLKQMLILD</sequence>